<dbReference type="EMBL" id="JBHRTN010000029">
    <property type="protein sequence ID" value="MFC3127746.1"/>
    <property type="molecule type" value="Genomic_DNA"/>
</dbReference>
<dbReference type="RefSeq" id="WP_379599858.1">
    <property type="nucleotide sequence ID" value="NZ_JBHRTN010000029.1"/>
</dbReference>
<dbReference type="SUPFAM" id="SSF54909">
    <property type="entry name" value="Dimeric alpha+beta barrel"/>
    <property type="match status" value="2"/>
</dbReference>
<evidence type="ECO:0000313" key="2">
    <source>
        <dbReference type="Proteomes" id="UP001595593"/>
    </source>
</evidence>
<proteinExistence type="predicted"/>
<keyword evidence="2" id="KW-1185">Reference proteome</keyword>
<name>A0ABV7G888_9PROT</name>
<protein>
    <submittedName>
        <fullName evidence="1">DUF1428 domain-containing protein</fullName>
    </submittedName>
</protein>
<comment type="caution">
    <text evidence="1">The sequence shown here is derived from an EMBL/GenBank/DDBJ whole genome shotgun (WGS) entry which is preliminary data.</text>
</comment>
<reference evidence="2" key="1">
    <citation type="journal article" date="2019" name="Int. J. Syst. Evol. Microbiol.">
        <title>The Global Catalogue of Microorganisms (GCM) 10K type strain sequencing project: providing services to taxonomists for standard genome sequencing and annotation.</title>
        <authorList>
            <consortium name="The Broad Institute Genomics Platform"/>
            <consortium name="The Broad Institute Genome Sequencing Center for Infectious Disease"/>
            <person name="Wu L."/>
            <person name="Ma J."/>
        </authorList>
    </citation>
    <scope>NUCLEOTIDE SEQUENCE [LARGE SCALE GENOMIC DNA]</scope>
    <source>
        <strain evidence="2">KCTC 52094</strain>
    </source>
</reference>
<sequence length="241" mass="27005">MTYLDGFIVAVPRANKNIYLRHASEAASLFHDFGASRLVEAWGDDVPEGQLTDFRRAVLAKPEEDIVFSWIAYPDRERRDQAGVRIMQDARMKAMAEAMPFDGKRMIYGGFKEIWQSGPGGTMGYVDGSLVPVPRNNRQAYLESMAAVTEVFLEHGATRIVEAWGDDVPDGTLTDFRRAVLARPEESVVFSWIEWPSRAARDAAWPRMMADPRMQPSSNRPFDGKRMVFGGFAPLLDTAPG</sequence>
<accession>A0ABV7G888</accession>
<evidence type="ECO:0000313" key="1">
    <source>
        <dbReference type="EMBL" id="MFC3127746.1"/>
    </source>
</evidence>
<dbReference type="InterPro" id="IPR011008">
    <property type="entry name" value="Dimeric_a/b-barrel"/>
</dbReference>
<dbReference type="InterPro" id="IPR009874">
    <property type="entry name" value="DUF1428"/>
</dbReference>
<gene>
    <name evidence="1" type="ORF">ACFOD4_21995</name>
</gene>
<organism evidence="1 2">
    <name type="scientific">Teichococcus globiformis</name>
    <dbReference type="NCBI Taxonomy" id="2307229"/>
    <lineage>
        <taxon>Bacteria</taxon>
        <taxon>Pseudomonadati</taxon>
        <taxon>Pseudomonadota</taxon>
        <taxon>Alphaproteobacteria</taxon>
        <taxon>Acetobacterales</taxon>
        <taxon>Roseomonadaceae</taxon>
        <taxon>Roseomonas</taxon>
    </lineage>
</organism>
<dbReference type="Pfam" id="PF07237">
    <property type="entry name" value="DUF1428"/>
    <property type="match status" value="2"/>
</dbReference>
<dbReference type="Proteomes" id="UP001595593">
    <property type="component" value="Unassembled WGS sequence"/>
</dbReference>
<dbReference type="Gene3D" id="3.30.70.100">
    <property type="match status" value="2"/>
</dbReference>